<accession>A0A915JN36</accession>
<sequence>MDSMLTSAAEFLAPIQLASSFLAGPVVKDPGLGAASLAADNPLYRRPLVAINMQIFPTE</sequence>
<dbReference type="AlphaFoldDB" id="A0A915JN36"/>
<name>A0A915JN36_ROMCU</name>
<dbReference type="WBParaSite" id="nRc.2.0.1.t27497-RA">
    <property type="protein sequence ID" value="nRc.2.0.1.t27497-RA"/>
    <property type="gene ID" value="nRc.2.0.1.g27497"/>
</dbReference>
<proteinExistence type="predicted"/>
<dbReference type="Proteomes" id="UP000887565">
    <property type="component" value="Unplaced"/>
</dbReference>
<reference evidence="2" key="1">
    <citation type="submission" date="2022-11" db="UniProtKB">
        <authorList>
            <consortium name="WormBaseParasite"/>
        </authorList>
    </citation>
    <scope>IDENTIFICATION</scope>
</reference>
<evidence type="ECO:0000313" key="2">
    <source>
        <dbReference type="WBParaSite" id="nRc.2.0.1.t27497-RA"/>
    </source>
</evidence>
<protein>
    <submittedName>
        <fullName evidence="2">Uncharacterized protein</fullName>
    </submittedName>
</protein>
<keyword evidence="1" id="KW-1185">Reference proteome</keyword>
<organism evidence="1 2">
    <name type="scientific">Romanomermis culicivorax</name>
    <name type="common">Nematode worm</name>
    <dbReference type="NCBI Taxonomy" id="13658"/>
    <lineage>
        <taxon>Eukaryota</taxon>
        <taxon>Metazoa</taxon>
        <taxon>Ecdysozoa</taxon>
        <taxon>Nematoda</taxon>
        <taxon>Enoplea</taxon>
        <taxon>Dorylaimia</taxon>
        <taxon>Mermithida</taxon>
        <taxon>Mermithoidea</taxon>
        <taxon>Mermithidae</taxon>
        <taxon>Romanomermis</taxon>
    </lineage>
</organism>
<evidence type="ECO:0000313" key="1">
    <source>
        <dbReference type="Proteomes" id="UP000887565"/>
    </source>
</evidence>